<dbReference type="Proteomes" id="UP001642409">
    <property type="component" value="Unassembled WGS sequence"/>
</dbReference>
<evidence type="ECO:0000313" key="3">
    <source>
        <dbReference type="Proteomes" id="UP001642409"/>
    </source>
</evidence>
<evidence type="ECO:0000313" key="1">
    <source>
        <dbReference type="EMBL" id="CAI9968876.1"/>
    </source>
</evidence>
<reference evidence="1" key="1">
    <citation type="submission" date="2023-06" db="EMBL/GenBank/DDBJ databases">
        <authorList>
            <person name="Kurt Z."/>
        </authorList>
    </citation>
    <scope>NUCLEOTIDE SEQUENCE</scope>
</reference>
<dbReference type="EMBL" id="CATOUU010001050">
    <property type="protein sequence ID" value="CAI9968876.1"/>
    <property type="molecule type" value="Genomic_DNA"/>
</dbReference>
<name>A0AA86UXV2_9EUKA</name>
<dbReference type="AlphaFoldDB" id="A0AA86UXV2"/>
<keyword evidence="3" id="KW-1185">Reference proteome</keyword>
<protein>
    <submittedName>
        <fullName evidence="2">Hypothetical_protein</fullName>
    </submittedName>
</protein>
<sequence length="115" mass="12990">MGNICQESNNEEFWGEEYQENAQTNNKVTSESINTEPQKLKFTFNESTSVESGLSDDDYVLEPFEMNLVQISSSDSLVYKTEQDSQQLKTEASVITKDCDTHNSIVLDADLCISF</sequence>
<proteinExistence type="predicted"/>
<accession>A0AA86UXV2</accession>
<reference evidence="2 3" key="2">
    <citation type="submission" date="2024-07" db="EMBL/GenBank/DDBJ databases">
        <authorList>
            <person name="Akdeniz Z."/>
        </authorList>
    </citation>
    <scope>NUCLEOTIDE SEQUENCE [LARGE SCALE GENOMIC DNA]</scope>
</reference>
<dbReference type="EMBL" id="CAXDID020000195">
    <property type="protein sequence ID" value="CAL6053152.1"/>
    <property type="molecule type" value="Genomic_DNA"/>
</dbReference>
<comment type="caution">
    <text evidence="1">The sequence shown here is derived from an EMBL/GenBank/DDBJ whole genome shotgun (WGS) entry which is preliminary data.</text>
</comment>
<evidence type="ECO:0000313" key="2">
    <source>
        <dbReference type="EMBL" id="CAL6053152.1"/>
    </source>
</evidence>
<gene>
    <name evidence="2" type="ORF">HINF_LOCUS45197</name>
    <name evidence="1" type="ORF">HINF_LOCUS56521</name>
</gene>
<organism evidence="1">
    <name type="scientific">Hexamita inflata</name>
    <dbReference type="NCBI Taxonomy" id="28002"/>
    <lineage>
        <taxon>Eukaryota</taxon>
        <taxon>Metamonada</taxon>
        <taxon>Diplomonadida</taxon>
        <taxon>Hexamitidae</taxon>
        <taxon>Hexamitinae</taxon>
        <taxon>Hexamita</taxon>
    </lineage>
</organism>